<evidence type="ECO:0000259" key="2">
    <source>
        <dbReference type="PROSITE" id="PS51677"/>
    </source>
</evidence>
<reference evidence="3" key="1">
    <citation type="journal article" date="2021" name="PeerJ">
        <title>Extensive microbial diversity within the chicken gut microbiome revealed by metagenomics and culture.</title>
        <authorList>
            <person name="Gilroy R."/>
            <person name="Ravi A."/>
            <person name="Getino M."/>
            <person name="Pursley I."/>
            <person name="Horton D.L."/>
            <person name="Alikhan N.F."/>
            <person name="Baker D."/>
            <person name="Gharbi K."/>
            <person name="Hall N."/>
            <person name="Watson M."/>
            <person name="Adriaenssens E.M."/>
            <person name="Foster-Nyarko E."/>
            <person name="Jarju S."/>
            <person name="Secka A."/>
            <person name="Antonio M."/>
            <person name="Oren A."/>
            <person name="Chaudhuri R.R."/>
            <person name="La Ragione R."/>
            <person name="Hildebrand F."/>
            <person name="Pallen M.J."/>
        </authorList>
    </citation>
    <scope>NUCLEOTIDE SEQUENCE</scope>
    <source>
        <strain evidence="3">CHK196-3914</strain>
    </source>
</reference>
<dbReference type="InterPro" id="IPR011330">
    <property type="entry name" value="Glyco_hydro/deAcase_b/a-brl"/>
</dbReference>
<gene>
    <name evidence="3" type="ORF">H9723_11310</name>
</gene>
<protein>
    <submittedName>
        <fullName evidence="3">Polysaccharide deacetylase family protein</fullName>
    </submittedName>
</protein>
<dbReference type="InterPro" id="IPR002509">
    <property type="entry name" value="NODB_dom"/>
</dbReference>
<name>A0A9D2G9W5_9FIRM</name>
<feature type="region of interest" description="Disordered" evidence="1">
    <location>
        <begin position="48"/>
        <end position="82"/>
    </location>
</feature>
<evidence type="ECO:0000256" key="1">
    <source>
        <dbReference type="SAM" id="MobiDB-lite"/>
    </source>
</evidence>
<reference evidence="3" key="2">
    <citation type="submission" date="2021-04" db="EMBL/GenBank/DDBJ databases">
        <authorList>
            <person name="Gilroy R."/>
        </authorList>
    </citation>
    <scope>NUCLEOTIDE SEQUENCE</scope>
    <source>
        <strain evidence="3">CHK196-3914</strain>
    </source>
</reference>
<dbReference type="SUPFAM" id="SSF88713">
    <property type="entry name" value="Glycoside hydrolase/deacetylase"/>
    <property type="match status" value="1"/>
</dbReference>
<dbReference type="InterPro" id="IPR050248">
    <property type="entry name" value="Polysacc_deacetylase_ArnD"/>
</dbReference>
<feature type="domain" description="NodB homology" evidence="2">
    <location>
        <begin position="69"/>
        <end position="245"/>
    </location>
</feature>
<dbReference type="Pfam" id="PF01522">
    <property type="entry name" value="Polysacc_deac_1"/>
    <property type="match status" value="1"/>
</dbReference>
<sequence length="253" mass="28661">MPGAGRRRGITRGQLKRWMQALGIVYLLMFLPVSSYIKEDILSVYGEAGSGQEEEDDGEQVSRQNGPGRAVALTFDDGPDSETTPVLLEGLRDRNVRATFFLIGENIEKDNNRDIVEKMHEDGHIIGNHTYHHVDLSALNREDAHRELAVTDNLIREITGEEVLFVRPPFGAFPDELSEELDKLYVKWTVDPLDWTTDNTEEIVRSVVTDVQENDIILLHDCYMSSVEAAFQIIDILQAEGYEFVTADRLLIE</sequence>
<proteinExistence type="predicted"/>
<dbReference type="PANTHER" id="PTHR10587">
    <property type="entry name" value="GLYCOSYL TRANSFERASE-RELATED"/>
    <property type="match status" value="1"/>
</dbReference>
<dbReference type="Gene3D" id="3.20.20.370">
    <property type="entry name" value="Glycoside hydrolase/deacetylase"/>
    <property type="match status" value="1"/>
</dbReference>
<evidence type="ECO:0000313" key="3">
    <source>
        <dbReference type="EMBL" id="HIZ75808.1"/>
    </source>
</evidence>
<dbReference type="Proteomes" id="UP000824116">
    <property type="component" value="Unassembled WGS sequence"/>
</dbReference>
<dbReference type="AlphaFoldDB" id="A0A9D2G9W5"/>
<comment type="caution">
    <text evidence="3">The sequence shown here is derived from an EMBL/GenBank/DDBJ whole genome shotgun (WGS) entry which is preliminary data.</text>
</comment>
<dbReference type="GO" id="GO:0005975">
    <property type="term" value="P:carbohydrate metabolic process"/>
    <property type="evidence" value="ECO:0007669"/>
    <property type="project" value="InterPro"/>
</dbReference>
<dbReference type="PROSITE" id="PS51677">
    <property type="entry name" value="NODB"/>
    <property type="match status" value="1"/>
</dbReference>
<dbReference type="EMBL" id="DXAY01000263">
    <property type="protein sequence ID" value="HIZ75808.1"/>
    <property type="molecule type" value="Genomic_DNA"/>
</dbReference>
<dbReference type="GO" id="GO:0016810">
    <property type="term" value="F:hydrolase activity, acting on carbon-nitrogen (but not peptide) bonds"/>
    <property type="evidence" value="ECO:0007669"/>
    <property type="project" value="InterPro"/>
</dbReference>
<evidence type="ECO:0000313" key="4">
    <source>
        <dbReference type="Proteomes" id="UP000824116"/>
    </source>
</evidence>
<accession>A0A9D2G9W5</accession>
<organism evidence="3 4">
    <name type="scientific">Candidatus Mediterraneibacter stercoravium</name>
    <dbReference type="NCBI Taxonomy" id="2838685"/>
    <lineage>
        <taxon>Bacteria</taxon>
        <taxon>Bacillati</taxon>
        <taxon>Bacillota</taxon>
        <taxon>Clostridia</taxon>
        <taxon>Lachnospirales</taxon>
        <taxon>Lachnospiraceae</taxon>
        <taxon>Mediterraneibacter</taxon>
    </lineage>
</organism>